<dbReference type="Proteomes" id="UP001319200">
    <property type="component" value="Unassembled WGS sequence"/>
</dbReference>
<name>A0AAP2DJC3_9BACT</name>
<keyword evidence="1" id="KW-0472">Membrane</keyword>
<evidence type="ECO:0000313" key="3">
    <source>
        <dbReference type="EMBL" id="MBT1696287.1"/>
    </source>
</evidence>
<keyword evidence="2" id="KW-0732">Signal</keyword>
<feature type="chain" id="PRO_5042953890" evidence="2">
    <location>
        <begin position="22"/>
        <end position="176"/>
    </location>
</feature>
<dbReference type="RefSeq" id="WP_254161463.1">
    <property type="nucleotide sequence ID" value="NZ_JAHESF010000004.1"/>
</dbReference>
<keyword evidence="1" id="KW-1133">Transmembrane helix</keyword>
<evidence type="ECO:0000256" key="2">
    <source>
        <dbReference type="SAM" id="SignalP"/>
    </source>
</evidence>
<evidence type="ECO:0000313" key="4">
    <source>
        <dbReference type="Proteomes" id="UP001319200"/>
    </source>
</evidence>
<feature type="transmembrane region" description="Helical" evidence="1">
    <location>
        <begin position="124"/>
        <end position="142"/>
    </location>
</feature>
<protein>
    <submittedName>
        <fullName evidence="3">Uncharacterized protein</fullName>
    </submittedName>
</protein>
<evidence type="ECO:0000256" key="1">
    <source>
        <dbReference type="SAM" id="Phobius"/>
    </source>
</evidence>
<gene>
    <name evidence="3" type="ORF">KK083_05335</name>
</gene>
<dbReference type="AlphaFoldDB" id="A0AAP2DJC3"/>
<proteinExistence type="predicted"/>
<keyword evidence="1" id="KW-0812">Transmembrane</keyword>
<feature type="signal peptide" evidence="2">
    <location>
        <begin position="1"/>
        <end position="21"/>
    </location>
</feature>
<organism evidence="3 4">
    <name type="scientific">Chryseosolibacter histidini</name>
    <dbReference type="NCBI Taxonomy" id="2782349"/>
    <lineage>
        <taxon>Bacteria</taxon>
        <taxon>Pseudomonadati</taxon>
        <taxon>Bacteroidota</taxon>
        <taxon>Cytophagia</taxon>
        <taxon>Cytophagales</taxon>
        <taxon>Chryseotaleaceae</taxon>
        <taxon>Chryseosolibacter</taxon>
    </lineage>
</organism>
<sequence length="176" mass="20144">MKPASFFLIMIALSAVVPATAQKQLVLLKNEKVVLRLYPGDEFVFKLKNERTVKTSYINNLFENGVKIHRDTIPYYRIERIYFKRSTFANRIGSAMVVLGTGLFLIDQLNVTVIQGEEPSLDNWVSTVSLSALGVGLPMMLIKKKSQRINYKYRLLTVGEDSPFYRPDTRNLMSPY</sequence>
<dbReference type="EMBL" id="JAHESF010000004">
    <property type="protein sequence ID" value="MBT1696287.1"/>
    <property type="molecule type" value="Genomic_DNA"/>
</dbReference>
<keyword evidence="4" id="KW-1185">Reference proteome</keyword>
<reference evidence="3 4" key="1">
    <citation type="submission" date="2021-05" db="EMBL/GenBank/DDBJ databases">
        <title>A Polyphasic approach of four new species of the genus Ohtaekwangia: Ohtaekwangia histidinii sp. nov., Ohtaekwangia cretensis sp. nov., Ohtaekwangia indiensis sp. nov., Ohtaekwangia reichenbachii sp. nov. from diverse environment.</title>
        <authorList>
            <person name="Octaviana S."/>
        </authorList>
    </citation>
    <scope>NUCLEOTIDE SEQUENCE [LARGE SCALE GENOMIC DNA]</scope>
    <source>
        <strain evidence="3 4">PWU4</strain>
    </source>
</reference>
<accession>A0AAP2DJC3</accession>
<comment type="caution">
    <text evidence="3">The sequence shown here is derived from an EMBL/GenBank/DDBJ whole genome shotgun (WGS) entry which is preliminary data.</text>
</comment>